<dbReference type="Proteomes" id="UP000021175">
    <property type="component" value="Unassembled WGS sequence"/>
</dbReference>
<evidence type="ECO:0000313" key="2">
    <source>
        <dbReference type="Proteomes" id="UP000021175"/>
    </source>
</evidence>
<evidence type="ECO:0000313" key="1">
    <source>
        <dbReference type="EMBL" id="EYB11160.1"/>
    </source>
</evidence>
<dbReference type="EMBL" id="JGEU01000030">
    <property type="protein sequence ID" value="EYB11160.1"/>
    <property type="molecule type" value="Genomic_DNA"/>
</dbReference>
<reference evidence="1 2" key="1">
    <citation type="submission" date="2014-02" db="EMBL/GenBank/DDBJ databases">
        <authorList>
            <person name="Sears C."/>
            <person name="Carroll K."/>
            <person name="Sack B.R."/>
            <person name="Qadri F."/>
            <person name="Myers L.L."/>
            <person name="Chung G.-T."/>
            <person name="Escheverria P."/>
            <person name="Fraser C.M."/>
            <person name="Sadzewicz L."/>
            <person name="Shefchek K.A."/>
            <person name="Tallon L."/>
            <person name="Das S.P."/>
            <person name="Daugherty S."/>
            <person name="Mongodin E.F."/>
        </authorList>
    </citation>
    <scope>NUCLEOTIDE SEQUENCE [LARGE SCALE GENOMIC DNA]</scope>
    <source>
        <strain evidence="1 2">3783N1-6</strain>
    </source>
</reference>
<comment type="caution">
    <text evidence="1">The sequence shown here is derived from an EMBL/GenBank/DDBJ whole genome shotgun (WGS) entry which is preliminary data.</text>
</comment>
<organism evidence="1 2">
    <name type="scientific">Bacteroides fragilis str. 3783N1-6</name>
    <dbReference type="NCBI Taxonomy" id="1339310"/>
    <lineage>
        <taxon>Bacteria</taxon>
        <taxon>Pseudomonadati</taxon>
        <taxon>Bacteroidota</taxon>
        <taxon>Bacteroidia</taxon>
        <taxon>Bacteroidales</taxon>
        <taxon>Bacteroidaceae</taxon>
        <taxon>Bacteroides</taxon>
    </lineage>
</organism>
<proteinExistence type="predicted"/>
<dbReference type="AlphaFoldDB" id="A0AB73APN0"/>
<sequence length="39" mass="4085">MLRDVKSLASAQTDGCICPDRRLHSTEMSLSSGAVSSSS</sequence>
<name>A0AB73APN0_BACFG</name>
<accession>A0AB73APN0</accession>
<protein>
    <submittedName>
        <fullName evidence="1">Uncharacterized protein</fullName>
    </submittedName>
</protein>
<gene>
    <name evidence="1" type="ORF">M119_0694</name>
</gene>